<dbReference type="PANTHER" id="PTHR43384">
    <property type="entry name" value="SEPTUM SITE-DETERMINING PROTEIN MIND HOMOLOG, CHLOROPLASTIC-RELATED"/>
    <property type="match status" value="1"/>
</dbReference>
<proteinExistence type="predicted"/>
<dbReference type="InterPro" id="IPR027417">
    <property type="entry name" value="P-loop_NTPase"/>
</dbReference>
<dbReference type="EMBL" id="BROH01000007">
    <property type="protein sequence ID" value="GKY88616.1"/>
    <property type="molecule type" value="Genomic_DNA"/>
</dbReference>
<dbReference type="Gene3D" id="3.40.50.300">
    <property type="entry name" value="P-loop containing nucleotide triphosphate hydrolases"/>
    <property type="match status" value="1"/>
</dbReference>
<dbReference type="Proteomes" id="UP001144205">
    <property type="component" value="Unassembled WGS sequence"/>
</dbReference>
<evidence type="ECO:0000313" key="2">
    <source>
        <dbReference type="EMBL" id="GKY88616.1"/>
    </source>
</evidence>
<dbReference type="InterPro" id="IPR025669">
    <property type="entry name" value="AAA_dom"/>
</dbReference>
<accession>A0ABQ5LWG9</accession>
<comment type="caution">
    <text evidence="2">The sequence shown here is derived from an EMBL/GenBank/DDBJ whole genome shotgun (WGS) entry which is preliminary data.</text>
</comment>
<dbReference type="RefSeq" id="WP_281842655.1">
    <property type="nucleotide sequence ID" value="NZ_BROH01000007.1"/>
</dbReference>
<sequence length="411" mass="44754">MTRITKETNMAQDKPSIILISDDTAINDAVRGALLPGDDIGIEVQATTLTAVNGKAVKLAEEHDLIVFRLNPQTDRAAVQELREKSGGKGTLLALSDAPISLAEARELKKAGIDEILPFPIPSSDLRDQLLELSGRPLQLPALIDRSATRPGKVIAVAPVRGGIGASTVAINLADQLQGKTGMLRKAAQHRVALVDLDIQFGTVASALDLDPSDVFYRMATETIVPDRTFLAQSLQSHDSGLTVLAAPDKFVPLDAIEPRQIDAVIGHLQREFDYVVVDLPRTLVEWIGPVLTRCARLMLVTDTTVPAIRQARRLIDFYGEDRFDLPVEMVVNHEKKPVLPASHHSEAAKVLERPLKYWLPDDPRRARAALDRGELLSQHSHGALSGALRRMARNLLTETTATAEARPASS</sequence>
<keyword evidence="3" id="KW-1185">Reference proteome</keyword>
<protein>
    <recommendedName>
        <fullName evidence="1">AAA domain-containing protein</fullName>
    </recommendedName>
</protein>
<dbReference type="InterPro" id="IPR050625">
    <property type="entry name" value="ParA/MinD_ATPase"/>
</dbReference>
<dbReference type="Pfam" id="PF13614">
    <property type="entry name" value="AAA_31"/>
    <property type="match status" value="1"/>
</dbReference>
<dbReference type="SUPFAM" id="SSF52540">
    <property type="entry name" value="P-loop containing nucleoside triphosphate hydrolases"/>
    <property type="match status" value="1"/>
</dbReference>
<evidence type="ECO:0000259" key="1">
    <source>
        <dbReference type="Pfam" id="PF13614"/>
    </source>
</evidence>
<feature type="domain" description="AAA" evidence="1">
    <location>
        <begin position="153"/>
        <end position="306"/>
    </location>
</feature>
<name>A0ABQ5LWG9_9RHOB</name>
<evidence type="ECO:0000313" key="3">
    <source>
        <dbReference type="Proteomes" id="UP001144205"/>
    </source>
</evidence>
<dbReference type="PANTHER" id="PTHR43384:SF13">
    <property type="entry name" value="SLR0110 PROTEIN"/>
    <property type="match status" value="1"/>
</dbReference>
<organism evidence="2 3">
    <name type="scientific">Sinisalibacter aestuarii</name>
    <dbReference type="NCBI Taxonomy" id="2949426"/>
    <lineage>
        <taxon>Bacteria</taxon>
        <taxon>Pseudomonadati</taxon>
        <taxon>Pseudomonadota</taxon>
        <taxon>Alphaproteobacteria</taxon>
        <taxon>Rhodobacterales</taxon>
        <taxon>Roseobacteraceae</taxon>
        <taxon>Sinisalibacter</taxon>
    </lineage>
</organism>
<reference evidence="2" key="1">
    <citation type="journal article" date="2023" name="Int. J. Syst. Evol. Microbiol.">
        <title>Sinisalibacter aestuarii sp. nov., isolated from estuarine sediment of the Arakawa River.</title>
        <authorList>
            <person name="Arafat S.T."/>
            <person name="Hirano S."/>
            <person name="Sato A."/>
            <person name="Takeuchi K."/>
            <person name="Yasuda T."/>
            <person name="Terahara T."/>
            <person name="Hamada M."/>
            <person name="Kobayashi T."/>
        </authorList>
    </citation>
    <scope>NUCLEOTIDE SEQUENCE</scope>
    <source>
        <strain evidence="2">B-399</strain>
    </source>
</reference>
<gene>
    <name evidence="2" type="ORF">STA1M1_24850</name>
</gene>